<gene>
    <name evidence="1" type="ORF">PVK06_009656</name>
</gene>
<proteinExistence type="predicted"/>
<evidence type="ECO:0000313" key="2">
    <source>
        <dbReference type="Proteomes" id="UP001358586"/>
    </source>
</evidence>
<accession>A0ABR0QP61</accession>
<protein>
    <recommendedName>
        <fullName evidence="3">RRM domain-containing protein</fullName>
    </recommendedName>
</protein>
<dbReference type="InterPro" id="IPR035979">
    <property type="entry name" value="RBD_domain_sf"/>
</dbReference>
<name>A0ABR0QP61_GOSAR</name>
<reference evidence="1 2" key="1">
    <citation type="submission" date="2023-03" db="EMBL/GenBank/DDBJ databases">
        <title>WGS of Gossypium arboreum.</title>
        <authorList>
            <person name="Yu D."/>
        </authorList>
    </citation>
    <scope>NUCLEOTIDE SEQUENCE [LARGE SCALE GENOMIC DNA]</scope>
    <source>
        <tissue evidence="1">Leaf</tissue>
    </source>
</reference>
<dbReference type="Proteomes" id="UP001358586">
    <property type="component" value="Chromosome 3"/>
</dbReference>
<evidence type="ECO:0000313" key="1">
    <source>
        <dbReference type="EMBL" id="KAK5840753.1"/>
    </source>
</evidence>
<dbReference type="SUPFAM" id="SSF54928">
    <property type="entry name" value="RNA-binding domain, RBD"/>
    <property type="match status" value="1"/>
</dbReference>
<evidence type="ECO:0008006" key="3">
    <source>
        <dbReference type="Google" id="ProtNLM"/>
    </source>
</evidence>
<organism evidence="1 2">
    <name type="scientific">Gossypium arboreum</name>
    <name type="common">Tree cotton</name>
    <name type="synonym">Gossypium nanking</name>
    <dbReference type="NCBI Taxonomy" id="29729"/>
    <lineage>
        <taxon>Eukaryota</taxon>
        <taxon>Viridiplantae</taxon>
        <taxon>Streptophyta</taxon>
        <taxon>Embryophyta</taxon>
        <taxon>Tracheophyta</taxon>
        <taxon>Spermatophyta</taxon>
        <taxon>Magnoliopsida</taxon>
        <taxon>eudicotyledons</taxon>
        <taxon>Gunneridae</taxon>
        <taxon>Pentapetalae</taxon>
        <taxon>rosids</taxon>
        <taxon>malvids</taxon>
        <taxon>Malvales</taxon>
        <taxon>Malvaceae</taxon>
        <taxon>Malvoideae</taxon>
        <taxon>Gossypium</taxon>
    </lineage>
</organism>
<sequence>MGVIPIIVFVNNIPTTMHWKGLWALFSFSRRDAQRAIDRLNGFVILGYRIGVKMASFRGKRVIWRKRNSEAKANSKDD</sequence>
<dbReference type="EMBL" id="JARKNE010000003">
    <property type="protein sequence ID" value="KAK5840753.1"/>
    <property type="molecule type" value="Genomic_DNA"/>
</dbReference>
<comment type="caution">
    <text evidence="1">The sequence shown here is derived from an EMBL/GenBank/DDBJ whole genome shotgun (WGS) entry which is preliminary data.</text>
</comment>
<keyword evidence="2" id="KW-1185">Reference proteome</keyword>